<dbReference type="AlphaFoldDB" id="A0A6J4VDA9"/>
<dbReference type="EMBL" id="CADCWL010000167">
    <property type="protein sequence ID" value="CAA9574393.1"/>
    <property type="molecule type" value="Genomic_DNA"/>
</dbReference>
<reference evidence="2" key="1">
    <citation type="submission" date="2020-02" db="EMBL/GenBank/DDBJ databases">
        <authorList>
            <person name="Meier V. D."/>
        </authorList>
    </citation>
    <scope>NUCLEOTIDE SEQUENCE</scope>
    <source>
        <strain evidence="2">AVDCRST_MAG19</strain>
    </source>
</reference>
<evidence type="ECO:0000256" key="1">
    <source>
        <dbReference type="SAM" id="MobiDB-lite"/>
    </source>
</evidence>
<protein>
    <submittedName>
        <fullName evidence="2">Uncharacterized protein</fullName>
    </submittedName>
</protein>
<organism evidence="2">
    <name type="scientific">uncultured Thermomicrobiales bacterium</name>
    <dbReference type="NCBI Taxonomy" id="1645740"/>
    <lineage>
        <taxon>Bacteria</taxon>
        <taxon>Pseudomonadati</taxon>
        <taxon>Thermomicrobiota</taxon>
        <taxon>Thermomicrobia</taxon>
        <taxon>Thermomicrobiales</taxon>
        <taxon>environmental samples</taxon>
    </lineage>
</organism>
<feature type="region of interest" description="Disordered" evidence="1">
    <location>
        <begin position="1"/>
        <end position="147"/>
    </location>
</feature>
<evidence type="ECO:0000313" key="2">
    <source>
        <dbReference type="EMBL" id="CAA9574393.1"/>
    </source>
</evidence>
<name>A0A6J4VDA9_9BACT</name>
<proteinExistence type="predicted"/>
<accession>A0A6J4VDA9</accession>
<sequence>MPPVRPAPGYALQEGDRMASELQAIDGPGSTPAEPAVASGEAYNAQPGGSTAPPARADAPAAQVGSAFSPSDAPASVRSPEDALAGSGAVTEPKWGRDDTGGAAAGPDRDDAASPGDVSSPGGTLAAARDDESPPRDAGSGPSVAPQ</sequence>
<feature type="compositionally biased region" description="Low complexity" evidence="1">
    <location>
        <begin position="52"/>
        <end position="62"/>
    </location>
</feature>
<gene>
    <name evidence="2" type="ORF">AVDCRST_MAG19-3160</name>
</gene>